<reference evidence="3 4" key="1">
    <citation type="submission" date="2019-03" db="EMBL/GenBank/DDBJ databases">
        <authorList>
            <person name="Gaulin E."/>
            <person name="Dumas B."/>
        </authorList>
    </citation>
    <scope>NUCLEOTIDE SEQUENCE [LARGE SCALE GENOMIC DNA]</scope>
    <source>
        <strain evidence="3">CBS 568.67</strain>
    </source>
</reference>
<dbReference type="OrthoDB" id="78306at2759"/>
<feature type="compositionally biased region" description="Low complexity" evidence="1">
    <location>
        <begin position="187"/>
        <end position="202"/>
    </location>
</feature>
<sequence>MSTLTSTQMNVRRSSTRVHGPPGGASQLTFGPGGFGTSAPIPEEADPESRDAPPPTAASQYPRADFIPQKPILQQSMPINHHRTNQQQQHGNSPPFQQQMQAQTPYPQQSQYNQQRPPPTGYARPPATAYAPPPTGQAPMMSHRPSTTGSGWGNAVQPPLTSSKRDQNWEKKRRQWLARKNGGSSGGYSSSSFAPSTPSYDSGPPSPLAKLMHNMNMEPQQYSQQLGQYSAMPPRTSYNEPPPRTQQGYQQQQPPRTQQSSFQPNQQQFQQPPNNARQGNAYGPPPTGYQRQGSTPTTGGYQDHGAKPNNVFLNSGAAQFGAPPSYANSSRMPTAGSVPSTAASTRSTRQAPGGTSNWSPYG</sequence>
<feature type="compositionally biased region" description="Low complexity" evidence="1">
    <location>
        <begin position="245"/>
        <end position="275"/>
    </location>
</feature>
<name>A0A485LN69_9STRA</name>
<evidence type="ECO:0000313" key="3">
    <source>
        <dbReference type="EMBL" id="VFU00126.1"/>
    </source>
</evidence>
<protein>
    <submittedName>
        <fullName evidence="3">Aste57867_23481 protein</fullName>
    </submittedName>
</protein>
<evidence type="ECO:0000313" key="4">
    <source>
        <dbReference type="Proteomes" id="UP000332933"/>
    </source>
</evidence>
<feature type="compositionally biased region" description="Polar residues" evidence="1">
    <location>
        <begin position="326"/>
        <end position="362"/>
    </location>
</feature>
<feature type="compositionally biased region" description="Low complexity" evidence="1">
    <location>
        <begin position="121"/>
        <end position="130"/>
    </location>
</feature>
<dbReference type="EMBL" id="VJMH01007273">
    <property type="protein sequence ID" value="KAF0684563.1"/>
    <property type="molecule type" value="Genomic_DNA"/>
</dbReference>
<proteinExistence type="predicted"/>
<feature type="region of interest" description="Disordered" evidence="1">
    <location>
        <begin position="1"/>
        <end position="362"/>
    </location>
</feature>
<evidence type="ECO:0000313" key="2">
    <source>
        <dbReference type="EMBL" id="KAF0684563.1"/>
    </source>
</evidence>
<gene>
    <name evidence="3" type="primary">Aste57867_23481</name>
    <name evidence="2" type="ORF">As57867_023410</name>
    <name evidence="3" type="ORF">ASTE57867_23481</name>
</gene>
<dbReference type="Proteomes" id="UP000332933">
    <property type="component" value="Unassembled WGS sequence"/>
</dbReference>
<feature type="compositionally biased region" description="Polar residues" evidence="1">
    <location>
        <begin position="217"/>
        <end position="228"/>
    </location>
</feature>
<dbReference type="AlphaFoldDB" id="A0A485LN69"/>
<dbReference type="EMBL" id="CAADRA010007299">
    <property type="protein sequence ID" value="VFU00126.1"/>
    <property type="molecule type" value="Genomic_DNA"/>
</dbReference>
<accession>A0A485LN69</accession>
<feature type="compositionally biased region" description="Low complexity" evidence="1">
    <location>
        <begin position="94"/>
        <end position="111"/>
    </location>
</feature>
<evidence type="ECO:0000256" key="1">
    <source>
        <dbReference type="SAM" id="MobiDB-lite"/>
    </source>
</evidence>
<keyword evidence="4" id="KW-1185">Reference proteome</keyword>
<feature type="compositionally biased region" description="Polar residues" evidence="1">
    <location>
        <begin position="289"/>
        <end position="300"/>
    </location>
</feature>
<feature type="compositionally biased region" description="Polar residues" evidence="1">
    <location>
        <begin position="1"/>
        <end position="13"/>
    </location>
</feature>
<organism evidence="3 4">
    <name type="scientific">Aphanomyces stellatus</name>
    <dbReference type="NCBI Taxonomy" id="120398"/>
    <lineage>
        <taxon>Eukaryota</taxon>
        <taxon>Sar</taxon>
        <taxon>Stramenopiles</taxon>
        <taxon>Oomycota</taxon>
        <taxon>Saprolegniomycetes</taxon>
        <taxon>Saprolegniales</taxon>
        <taxon>Verrucalvaceae</taxon>
        <taxon>Aphanomyces</taxon>
    </lineage>
</organism>
<reference evidence="2" key="2">
    <citation type="submission" date="2019-06" db="EMBL/GenBank/DDBJ databases">
        <title>Genomics analysis of Aphanomyces spp. identifies a new class of oomycete effector associated with host adaptation.</title>
        <authorList>
            <person name="Gaulin E."/>
        </authorList>
    </citation>
    <scope>NUCLEOTIDE SEQUENCE</scope>
    <source>
        <strain evidence="2">CBS 578.67</strain>
    </source>
</reference>